<feature type="transmembrane region" description="Helical" evidence="1">
    <location>
        <begin position="68"/>
        <end position="92"/>
    </location>
</feature>
<dbReference type="Proteomes" id="UP000683139">
    <property type="component" value="Unassembled WGS sequence"/>
</dbReference>
<name>A0A919YR62_9BACL</name>
<evidence type="ECO:0000313" key="3">
    <source>
        <dbReference type="Proteomes" id="UP000683139"/>
    </source>
</evidence>
<gene>
    <name evidence="2" type="ORF">J40TS1_38070</name>
</gene>
<reference evidence="2" key="1">
    <citation type="submission" date="2021-03" db="EMBL/GenBank/DDBJ databases">
        <title>Antimicrobial resistance genes in bacteria isolated from Japanese honey, and their potential for conferring macrolide and lincosamide resistance in the American foulbrood pathogen Paenibacillus larvae.</title>
        <authorList>
            <person name="Okamoto M."/>
            <person name="Kumagai M."/>
            <person name="Kanamori H."/>
            <person name="Takamatsu D."/>
        </authorList>
    </citation>
    <scope>NUCLEOTIDE SEQUENCE</scope>
    <source>
        <strain evidence="2">J40TS1</strain>
    </source>
</reference>
<feature type="transmembrane region" description="Helical" evidence="1">
    <location>
        <begin position="12"/>
        <end position="33"/>
    </location>
</feature>
<feature type="transmembrane region" description="Helical" evidence="1">
    <location>
        <begin position="39"/>
        <end position="56"/>
    </location>
</feature>
<sequence>MKIISILFYKKFDYVVFPIGLIAGLIIIVDLFYTTKIDASMQWSQLFMVFLYYFATRGRAERNFLMHGIEPIIVLSFFGFLVVFMFLTNMIFLMNLLV</sequence>
<evidence type="ECO:0000256" key="1">
    <source>
        <dbReference type="SAM" id="Phobius"/>
    </source>
</evidence>
<keyword evidence="1" id="KW-0472">Membrane</keyword>
<dbReference type="EMBL" id="BOSE01000007">
    <property type="protein sequence ID" value="GIP18165.1"/>
    <property type="molecule type" value="Genomic_DNA"/>
</dbReference>
<comment type="caution">
    <text evidence="2">The sequence shown here is derived from an EMBL/GenBank/DDBJ whole genome shotgun (WGS) entry which is preliminary data.</text>
</comment>
<accession>A0A919YR62</accession>
<keyword evidence="1" id="KW-1133">Transmembrane helix</keyword>
<proteinExistence type="predicted"/>
<keyword evidence="3" id="KW-1185">Reference proteome</keyword>
<evidence type="ECO:0000313" key="2">
    <source>
        <dbReference type="EMBL" id="GIP18165.1"/>
    </source>
</evidence>
<dbReference type="AlphaFoldDB" id="A0A919YR62"/>
<organism evidence="2 3">
    <name type="scientific">Paenibacillus montaniterrae</name>
    <dbReference type="NCBI Taxonomy" id="429341"/>
    <lineage>
        <taxon>Bacteria</taxon>
        <taxon>Bacillati</taxon>
        <taxon>Bacillota</taxon>
        <taxon>Bacilli</taxon>
        <taxon>Bacillales</taxon>
        <taxon>Paenibacillaceae</taxon>
        <taxon>Paenibacillus</taxon>
    </lineage>
</organism>
<keyword evidence="1" id="KW-0812">Transmembrane</keyword>
<dbReference type="RefSeq" id="WP_213518217.1">
    <property type="nucleotide sequence ID" value="NZ_BOSE01000007.1"/>
</dbReference>
<protein>
    <submittedName>
        <fullName evidence="2">Uncharacterized protein</fullName>
    </submittedName>
</protein>